<protein>
    <submittedName>
        <fullName evidence="1">Uncharacterized protein</fullName>
    </submittedName>
</protein>
<proteinExistence type="predicted"/>
<evidence type="ECO:0000313" key="2">
    <source>
        <dbReference type="Proteomes" id="UP000807159"/>
    </source>
</evidence>
<accession>A0A8T2WR19</accession>
<keyword evidence="2" id="KW-1185">Reference proteome</keyword>
<evidence type="ECO:0000313" key="1">
    <source>
        <dbReference type="EMBL" id="KAH8482852.1"/>
    </source>
</evidence>
<reference evidence="1" key="1">
    <citation type="journal article" date="2021" name="J. Hered.">
        <title>Genome Assembly of Salicaceae Populus deltoides (Eastern Cottonwood) I-69 Based on Nanopore Sequencing and Hi-C Technologies.</title>
        <authorList>
            <person name="Bai S."/>
            <person name="Wu H."/>
            <person name="Zhang J."/>
            <person name="Pan Z."/>
            <person name="Zhao W."/>
            <person name="Li Z."/>
            <person name="Tong C."/>
        </authorList>
    </citation>
    <scope>NUCLEOTIDE SEQUENCE</scope>
    <source>
        <tissue evidence="1">Leaf</tissue>
    </source>
</reference>
<dbReference type="EMBL" id="JACEGQ020000018">
    <property type="protein sequence ID" value="KAH8482852.1"/>
    <property type="molecule type" value="Genomic_DNA"/>
</dbReference>
<organism evidence="1 2">
    <name type="scientific">Populus deltoides</name>
    <name type="common">Eastern poplar</name>
    <name type="synonym">Eastern cottonwood</name>
    <dbReference type="NCBI Taxonomy" id="3696"/>
    <lineage>
        <taxon>Eukaryota</taxon>
        <taxon>Viridiplantae</taxon>
        <taxon>Streptophyta</taxon>
        <taxon>Embryophyta</taxon>
        <taxon>Tracheophyta</taxon>
        <taxon>Spermatophyta</taxon>
        <taxon>Magnoliopsida</taxon>
        <taxon>eudicotyledons</taxon>
        <taxon>Gunneridae</taxon>
        <taxon>Pentapetalae</taxon>
        <taxon>rosids</taxon>
        <taxon>fabids</taxon>
        <taxon>Malpighiales</taxon>
        <taxon>Salicaceae</taxon>
        <taxon>Saliceae</taxon>
        <taxon>Populus</taxon>
    </lineage>
</organism>
<name>A0A8T2WR19_POPDE</name>
<dbReference type="AlphaFoldDB" id="A0A8T2WR19"/>
<dbReference type="Proteomes" id="UP000807159">
    <property type="component" value="Chromosome 18"/>
</dbReference>
<sequence length="159" mass="18199">MEKASARFGKVTLDPPSFWPGSTADEYTKLPRHARLQNMACSSRMKSTSLFRYTERVVRSEVFIAREQICLKRLGISNTQCCRTPSYKSEFKRKRSSVRLVELIKLESIKGEKKGLCVYFLSTEIPVYTLLLALGVRSDSRDASIVTIFVMLMRNVSIF</sequence>
<comment type="caution">
    <text evidence="1">The sequence shown here is derived from an EMBL/GenBank/DDBJ whole genome shotgun (WGS) entry which is preliminary data.</text>
</comment>
<gene>
    <name evidence="1" type="ORF">H0E87_030076</name>
</gene>